<evidence type="ECO:0000313" key="2">
    <source>
        <dbReference type="Proteomes" id="UP000214610"/>
    </source>
</evidence>
<dbReference type="Pfam" id="PF22764">
    <property type="entry name" value="E217_Gp32"/>
    <property type="match status" value="1"/>
</dbReference>
<dbReference type="RefSeq" id="WP_066590731.1">
    <property type="nucleotide sequence ID" value="NZ_CP065313.1"/>
</dbReference>
<dbReference type="AlphaFoldDB" id="A0A227KQP9"/>
<accession>A0A227KQP9</accession>
<gene>
    <name evidence="1" type="ORF">ADH67_00720</name>
</gene>
<proteinExistence type="predicted"/>
<comment type="caution">
    <text evidence="1">The sequence shown here is derived from an EMBL/GenBank/DDBJ whole genome shotgun (WGS) entry which is preliminary data.</text>
</comment>
<dbReference type="Proteomes" id="UP000214610">
    <property type="component" value="Unassembled WGS sequence"/>
</dbReference>
<dbReference type="InterPro" id="IPR054440">
    <property type="entry name" value="Gp32-like"/>
</dbReference>
<dbReference type="EMBL" id="NHMP01000001">
    <property type="protein sequence ID" value="OXE50859.1"/>
    <property type="molecule type" value="Genomic_DNA"/>
</dbReference>
<protein>
    <submittedName>
        <fullName evidence="1">Uncharacterized protein</fullName>
    </submittedName>
</protein>
<keyword evidence="2" id="KW-1185">Reference proteome</keyword>
<evidence type="ECO:0000313" key="1">
    <source>
        <dbReference type="EMBL" id="OXE50859.1"/>
    </source>
</evidence>
<name>A0A227KQP9_9BURK</name>
<sequence length="147" mass="15942">MALPTQNLDITAANATAVMTVEDLYPNGIQLQNFSTDAAIVADSMQIAETRMGVDGHMAAGVTPNIYPVTITLEANSPTAFAFANIYEAMSSNKKIYVCNLTVRLPSIGKSYQFSKGVLQTANPLPAVNKVLAPTTWVFHFERMEKI</sequence>
<dbReference type="GeneID" id="78363046"/>
<reference evidence="2" key="1">
    <citation type="submission" date="2017-05" db="EMBL/GenBank/DDBJ databases">
        <title>Improved OligoMM genomes.</title>
        <authorList>
            <person name="Garzetti D."/>
        </authorList>
    </citation>
    <scope>NUCLEOTIDE SEQUENCE [LARGE SCALE GENOMIC DNA]</scope>
    <source>
        <strain evidence="2">YL45</strain>
    </source>
</reference>
<organism evidence="1 2">
    <name type="scientific">Turicimonas muris</name>
    <dbReference type="NCBI Taxonomy" id="1796652"/>
    <lineage>
        <taxon>Bacteria</taxon>
        <taxon>Pseudomonadati</taxon>
        <taxon>Pseudomonadota</taxon>
        <taxon>Betaproteobacteria</taxon>
        <taxon>Burkholderiales</taxon>
        <taxon>Sutterellaceae</taxon>
        <taxon>Turicimonas</taxon>
    </lineage>
</organism>